<feature type="repeat" description="Pumilio" evidence="6">
    <location>
        <begin position="139"/>
        <end position="175"/>
    </location>
</feature>
<protein>
    <submittedName>
        <fullName evidence="9">Pumilio homolog 12-like</fullName>
    </submittedName>
</protein>
<gene>
    <name evidence="9" type="primary">LOC111307288</name>
</gene>
<dbReference type="RefSeq" id="XP_022761039.1">
    <property type="nucleotide sequence ID" value="XM_022905304.1"/>
</dbReference>
<feature type="repeat" description="Pumilio" evidence="6">
    <location>
        <begin position="1"/>
        <end position="27"/>
    </location>
</feature>
<evidence type="ECO:0000256" key="6">
    <source>
        <dbReference type="PROSITE-ProRule" id="PRU00317"/>
    </source>
</evidence>
<dbReference type="PANTHER" id="PTHR12537">
    <property type="entry name" value="RNA BINDING PROTEIN PUMILIO-RELATED"/>
    <property type="match status" value="1"/>
</dbReference>
<dbReference type="SUPFAM" id="SSF48371">
    <property type="entry name" value="ARM repeat"/>
    <property type="match status" value="1"/>
</dbReference>
<dbReference type="GeneID" id="111307288"/>
<keyword evidence="8" id="KW-1185">Reference proteome</keyword>
<dbReference type="Pfam" id="PF00806">
    <property type="entry name" value="PUF"/>
    <property type="match status" value="1"/>
</dbReference>
<evidence type="ECO:0000256" key="5">
    <source>
        <dbReference type="ARBA" id="ARBA00022884"/>
    </source>
</evidence>
<dbReference type="GO" id="GO:0006417">
    <property type="term" value="P:regulation of translation"/>
    <property type="evidence" value="ECO:0007669"/>
    <property type="project" value="UniProtKB-KW"/>
</dbReference>
<dbReference type="InterPro" id="IPR011989">
    <property type="entry name" value="ARM-like"/>
</dbReference>
<feature type="repeat" description="Pumilio" evidence="6">
    <location>
        <begin position="28"/>
        <end position="67"/>
    </location>
</feature>
<dbReference type="Proteomes" id="UP000515121">
    <property type="component" value="Unplaced"/>
</dbReference>
<keyword evidence="3" id="KW-0677">Repeat</keyword>
<dbReference type="InterPro" id="IPR001313">
    <property type="entry name" value="Pumilio_RNA-bd_rpt"/>
</dbReference>
<keyword evidence="4" id="KW-0810">Translation regulation</keyword>
<feature type="domain" description="PUM-HD" evidence="7">
    <location>
        <begin position="1"/>
        <end position="274"/>
    </location>
</feature>
<dbReference type="Pfam" id="PF22493">
    <property type="entry name" value="PUF_NOP9"/>
    <property type="match status" value="1"/>
</dbReference>
<dbReference type="PANTHER" id="PTHR12537:SF137">
    <property type="entry name" value="PUMILIO HOMOLOG 16-RELATED"/>
    <property type="match status" value="1"/>
</dbReference>
<name>A0A6P6A7Y6_DURZI</name>
<dbReference type="GO" id="GO:0003729">
    <property type="term" value="F:mRNA binding"/>
    <property type="evidence" value="ECO:0007669"/>
    <property type="project" value="TreeGrafter"/>
</dbReference>
<dbReference type="InterPro" id="IPR033133">
    <property type="entry name" value="PUM-HD"/>
</dbReference>
<evidence type="ECO:0000256" key="3">
    <source>
        <dbReference type="ARBA" id="ARBA00022737"/>
    </source>
</evidence>
<proteinExistence type="predicted"/>
<dbReference type="GO" id="GO:0005737">
    <property type="term" value="C:cytoplasm"/>
    <property type="evidence" value="ECO:0007669"/>
    <property type="project" value="UniProtKB-SubCell"/>
</dbReference>
<dbReference type="KEGG" id="dzi:111307288"/>
<dbReference type="OrthoDB" id="668540at2759"/>
<organism evidence="8 9">
    <name type="scientific">Durio zibethinus</name>
    <name type="common">Durian</name>
    <dbReference type="NCBI Taxonomy" id="66656"/>
    <lineage>
        <taxon>Eukaryota</taxon>
        <taxon>Viridiplantae</taxon>
        <taxon>Streptophyta</taxon>
        <taxon>Embryophyta</taxon>
        <taxon>Tracheophyta</taxon>
        <taxon>Spermatophyta</taxon>
        <taxon>Magnoliopsida</taxon>
        <taxon>eudicotyledons</taxon>
        <taxon>Gunneridae</taxon>
        <taxon>Pentapetalae</taxon>
        <taxon>rosids</taxon>
        <taxon>malvids</taxon>
        <taxon>Malvales</taxon>
        <taxon>Malvaceae</taxon>
        <taxon>Helicteroideae</taxon>
        <taxon>Durio</taxon>
    </lineage>
</organism>
<comment type="subcellular location">
    <subcellularLocation>
        <location evidence="1">Cytoplasm</location>
    </subcellularLocation>
</comment>
<feature type="repeat" description="Pumilio" evidence="6">
    <location>
        <begin position="209"/>
        <end position="250"/>
    </location>
</feature>
<accession>A0A6P6A7Y6</accession>
<evidence type="ECO:0000256" key="4">
    <source>
        <dbReference type="ARBA" id="ARBA00022845"/>
    </source>
</evidence>
<reference evidence="9" key="1">
    <citation type="submission" date="2025-08" db="UniProtKB">
        <authorList>
            <consortium name="RefSeq"/>
        </authorList>
    </citation>
    <scope>IDENTIFICATION</scope>
    <source>
        <tissue evidence="9">Fruit stalk</tissue>
    </source>
</reference>
<evidence type="ECO:0000259" key="7">
    <source>
        <dbReference type="PROSITE" id="PS50303"/>
    </source>
</evidence>
<dbReference type="AlphaFoldDB" id="A0A6P6A7Y6"/>
<dbReference type="SMART" id="SM00025">
    <property type="entry name" value="Pumilio"/>
    <property type="match status" value="7"/>
</dbReference>
<evidence type="ECO:0000256" key="1">
    <source>
        <dbReference type="ARBA" id="ARBA00004496"/>
    </source>
</evidence>
<evidence type="ECO:0000313" key="9">
    <source>
        <dbReference type="RefSeq" id="XP_022761039.1"/>
    </source>
</evidence>
<keyword evidence="5" id="KW-0694">RNA-binding</keyword>
<dbReference type="PROSITE" id="PS50303">
    <property type="entry name" value="PUM_HD"/>
    <property type="match status" value="1"/>
</dbReference>
<sequence>MTNQYGRYLFKKLIELEDESQLRMIMEKLTFSCGYIFHASIDRYGSYSIKKLIKVLEKSPLVTEVVKALCNKFWELMVNLTGQYVILECLDVVDSQKNDLLYIEAIDKCLKLATHERGCVSLNSFISRIKGPRRDQLLNLICDHVVYLAQDPAGNFVVQCVLGLQNPAIIDKICSKLKGYYAKLSMQKGGSHVVEKCLRSSGMDHVVHEFLQSNQLFQVAKDRYGNYVLQTALRETKKRGSPVYESLVVKLQQHLNSLQHGYGRNILPLMTAAVQFNKA</sequence>
<dbReference type="PROSITE" id="PS50302">
    <property type="entry name" value="PUM"/>
    <property type="match status" value="4"/>
</dbReference>
<dbReference type="InterPro" id="IPR016024">
    <property type="entry name" value="ARM-type_fold"/>
</dbReference>
<dbReference type="Gene3D" id="1.25.10.10">
    <property type="entry name" value="Leucine-rich Repeat Variant"/>
    <property type="match status" value="1"/>
</dbReference>
<evidence type="ECO:0000313" key="8">
    <source>
        <dbReference type="Proteomes" id="UP000515121"/>
    </source>
</evidence>
<keyword evidence="2" id="KW-0963">Cytoplasm</keyword>
<evidence type="ECO:0000256" key="2">
    <source>
        <dbReference type="ARBA" id="ARBA00022490"/>
    </source>
</evidence>